<name>A0A4P7L752_9GAMM</name>
<sequence length="935" mass="108258">MTSNNNNKSDKKNYEPILYIINNAEEKDFNDKNGGSTTRARRDIGIQDITGIFQEKKEISIYDFIALAIKEIGKFTLDYIVSNLQEGDQFKKTFKPINELLNIQKSVNDSFPDLSSLAKELIKKSIKEKKNIEIDPDKVYVHQFPDLALSSGDDLGISMRTIGDISKGAYTGFSHTGSLRCWTLTDFLFRRFDEGVFDKLVPSHLNSVYGLYKDGKSAKSYDEHNEIKITPTELKDIMSEIDFPSKVKNQYDNFWKTHKEDVCTLARINFVTNAKKALYNGILSYHDYEMVMISAVPKIPLEETVDDLSTLKLNATPIKSNVSIYLIDINGYNSVDILRFVDDKGKTIVYYPNENQPFRVFNDDTEMRKWIAEQGKDDDKRIKFAQHFSLYNNQDGVPIIGKTGVYNGLKKLGSGDWDYSGKNINKNNTIISNDVFQIMTENLQKKLNSDADTLIRSDSEITKDTWIDGLNMFNLLMFPVSLFSGSILVGVVTFIGVSGEIGLRIDKAIEGDTEEERNEAATSLAIDLGVILLFGVLSKLPKLKFKFLTVKFNPPQRRNGKIGYLLSPTYPISKNSNFNFSEEELVWVESLYDQKTKQIKKPIGYPLKIAEILNQERVEIVRKGFENVYNITIKIKEIVEKQTDKELRKLLDNIFPLYKHDDKDVLEFRKITNEVKNNSEEFYKKIDNRVYFANKKEDKDRSTIAEYFREYNFIVLYEDFFKRNNAACHLTILHEIMHSLKEFIIVDNYYLKDFNVRLVFKNAEILSTVNNEHLPLTLITNFELYYRGLKNIFKNPSFLTKIFNKSVDRSYEKSKIFSGNYLIKTLFKENKINLSEEELIDKLFENENTLKKATMRNADSFVIYYLRLLGKTKSFKNLNIQDTYVNMTSENVSKDFPNINEYINNVNIKRTINKMNEDRDKIKNIEPPESKCTIC</sequence>
<gene>
    <name evidence="3" type="primary">toxA_1</name>
    <name evidence="3" type="ORF">ArsFIN_43890</name>
    <name evidence="4" type="ORF">QE258_21030</name>
</gene>
<geneLocation type="plasmid" evidence="5">
    <name>parsfin2</name>
</geneLocation>
<protein>
    <submittedName>
        <fullName evidence="3">Dermonecrotic toxin</fullName>
    </submittedName>
</protein>
<dbReference type="EMBL" id="CP123524">
    <property type="protein sequence ID" value="WGM08032.1"/>
    <property type="molecule type" value="Genomic_DNA"/>
</dbReference>
<evidence type="ECO:0000256" key="1">
    <source>
        <dbReference type="SAM" id="Phobius"/>
    </source>
</evidence>
<dbReference type="RefSeq" id="WP_135678377.1">
    <property type="nucleotide sequence ID" value="NZ_CP038614.1"/>
</dbReference>
<evidence type="ECO:0000313" key="6">
    <source>
        <dbReference type="Proteomes" id="UP001177592"/>
    </source>
</evidence>
<dbReference type="Proteomes" id="UP001177592">
    <property type="component" value="Plasmid paNv_CAN1"/>
</dbReference>
<dbReference type="InterPro" id="IPR046673">
    <property type="entry name" value="ToxA_N"/>
</dbReference>
<dbReference type="KEGG" id="ans:ArsFIN_43890"/>
<organism evidence="3 5">
    <name type="scientific">Arsenophonus nasoniae</name>
    <name type="common">son-killer infecting Nasonia vitripennis</name>
    <dbReference type="NCBI Taxonomy" id="638"/>
    <lineage>
        <taxon>Bacteria</taxon>
        <taxon>Pseudomonadati</taxon>
        <taxon>Pseudomonadota</taxon>
        <taxon>Gammaproteobacteria</taxon>
        <taxon>Enterobacterales</taxon>
        <taxon>Morganellaceae</taxon>
        <taxon>Arsenophonus</taxon>
    </lineage>
</organism>
<accession>A0A4P7L752</accession>
<evidence type="ECO:0000313" key="5">
    <source>
        <dbReference type="Proteomes" id="UP000295134"/>
    </source>
</evidence>
<evidence type="ECO:0000313" key="4">
    <source>
        <dbReference type="EMBL" id="WGM08032.1"/>
    </source>
</evidence>
<reference evidence="4" key="2">
    <citation type="submission" date="2023-04" db="EMBL/GenBank/DDBJ databases">
        <title>Genome dynamics across the evolutionary transition to endosymbiosis.</title>
        <authorList>
            <person name="Siozios S."/>
            <person name="Nadal-Jimenez P."/>
            <person name="Azagi T."/>
            <person name="Sprong H."/>
            <person name="Frost C.L."/>
            <person name="Parratt S.R."/>
            <person name="Taylor G."/>
            <person name="Brettell L."/>
            <person name="Lew K.C."/>
            <person name="Croft L."/>
            <person name="King K.C."/>
            <person name="Brockhurst M.A."/>
            <person name="Hypsa V."/>
            <person name="Novakova E."/>
            <person name="Darby A.C."/>
            <person name="Hurst G.D.D."/>
        </authorList>
    </citation>
    <scope>NUCLEOTIDE SEQUENCE</scope>
    <source>
        <strain evidence="4">ANv_CAN</strain>
        <plasmid evidence="4">paNv_CAN1</plasmid>
    </source>
</reference>
<keyword evidence="1" id="KW-1133">Transmembrane helix</keyword>
<feature type="domain" description="Dermonecrotic toxin N-terminal" evidence="2">
    <location>
        <begin position="109"/>
        <end position="391"/>
    </location>
</feature>
<dbReference type="EMBL" id="CP038614">
    <property type="protein sequence ID" value="QBY45778.1"/>
    <property type="molecule type" value="Genomic_DNA"/>
</dbReference>
<feature type="transmembrane region" description="Helical" evidence="1">
    <location>
        <begin position="473"/>
        <end position="497"/>
    </location>
</feature>
<keyword evidence="1" id="KW-0812">Transmembrane</keyword>
<evidence type="ECO:0000259" key="2">
    <source>
        <dbReference type="Pfam" id="PF20178"/>
    </source>
</evidence>
<geneLocation type="plasmid" evidence="4 6">
    <name>paNv_CAN1</name>
</geneLocation>
<dbReference type="Pfam" id="PF20178">
    <property type="entry name" value="ToxA_N"/>
    <property type="match status" value="1"/>
</dbReference>
<keyword evidence="1" id="KW-0472">Membrane</keyword>
<feature type="transmembrane region" description="Helical" evidence="1">
    <location>
        <begin position="520"/>
        <end position="537"/>
    </location>
</feature>
<keyword evidence="6" id="KW-1185">Reference proteome</keyword>
<geneLocation type="plasmid" evidence="3">
    <name>pArsFIN2</name>
</geneLocation>
<dbReference type="Proteomes" id="UP000295134">
    <property type="component" value="Plasmid pArsFIN2"/>
</dbReference>
<dbReference type="AlphaFoldDB" id="A0A4P7L752"/>
<proteinExistence type="predicted"/>
<evidence type="ECO:0000313" key="3">
    <source>
        <dbReference type="EMBL" id="QBY45778.1"/>
    </source>
</evidence>
<keyword evidence="3" id="KW-0614">Plasmid</keyword>
<reference evidence="3 5" key="1">
    <citation type="submission" date="2019-03" db="EMBL/GenBank/DDBJ databases">
        <title>Long-read sequencing reveals hyperdense prophage content in a complex bacterial symbiont genome.</title>
        <authorList>
            <person name="Frost C.L."/>
            <person name="Siozios S."/>
            <person name="Nadal-Jimenez P."/>
            <person name="Brockhurst M.A."/>
            <person name="King K.C."/>
            <person name="Darby A.C."/>
            <person name="Hurst G.D.D."/>
        </authorList>
    </citation>
    <scope>NUCLEOTIDE SEQUENCE [LARGE SCALE GENOMIC DNA]</scope>
    <source>
        <strain evidence="3 5">FIN</strain>
        <plasmid evidence="3">pArsFIN2</plasmid>
        <plasmid evidence="5">parsfin2</plasmid>
    </source>
</reference>
<dbReference type="GeneID" id="39750877"/>